<comment type="caution">
    <text evidence="1">The sequence shown here is derived from an EMBL/GenBank/DDBJ whole genome shotgun (WGS) entry which is preliminary data.</text>
</comment>
<evidence type="ECO:0000313" key="1">
    <source>
        <dbReference type="EMBL" id="MFD2158716.1"/>
    </source>
</evidence>
<name>A0ABW4ZAY4_9BACT</name>
<accession>A0ABW4ZAY4</accession>
<organism evidence="1 2">
    <name type="scientific">Rubritalea tangerina</name>
    <dbReference type="NCBI Taxonomy" id="430798"/>
    <lineage>
        <taxon>Bacteria</taxon>
        <taxon>Pseudomonadati</taxon>
        <taxon>Verrucomicrobiota</taxon>
        <taxon>Verrucomicrobiia</taxon>
        <taxon>Verrucomicrobiales</taxon>
        <taxon>Rubritaleaceae</taxon>
        <taxon>Rubritalea</taxon>
    </lineage>
</organism>
<protein>
    <submittedName>
        <fullName evidence="1">Uncharacterized protein</fullName>
    </submittedName>
</protein>
<dbReference type="EMBL" id="JBHUJB010000031">
    <property type="protein sequence ID" value="MFD2158716.1"/>
    <property type="molecule type" value="Genomic_DNA"/>
</dbReference>
<dbReference type="Proteomes" id="UP001597389">
    <property type="component" value="Unassembled WGS sequence"/>
</dbReference>
<keyword evidence="2" id="KW-1185">Reference proteome</keyword>
<gene>
    <name evidence="1" type="ORF">ACFSW8_07400</name>
</gene>
<reference evidence="2" key="1">
    <citation type="journal article" date="2019" name="Int. J. Syst. Evol. Microbiol.">
        <title>The Global Catalogue of Microorganisms (GCM) 10K type strain sequencing project: providing services to taxonomists for standard genome sequencing and annotation.</title>
        <authorList>
            <consortium name="The Broad Institute Genomics Platform"/>
            <consortium name="The Broad Institute Genome Sequencing Center for Infectious Disease"/>
            <person name="Wu L."/>
            <person name="Ma J."/>
        </authorList>
    </citation>
    <scope>NUCLEOTIDE SEQUENCE [LARGE SCALE GENOMIC DNA]</scope>
    <source>
        <strain evidence="2">CCUG 57942</strain>
    </source>
</reference>
<sequence>MNTIKTALMNAAEQAREILIEMKRPSKSTMRMEQLEFSFGMVREFEVNKNVYKKTSRP</sequence>
<dbReference type="RefSeq" id="WP_377090869.1">
    <property type="nucleotide sequence ID" value="NZ_JBHSJL010000014.1"/>
</dbReference>
<proteinExistence type="predicted"/>
<evidence type="ECO:0000313" key="2">
    <source>
        <dbReference type="Proteomes" id="UP001597389"/>
    </source>
</evidence>